<dbReference type="AlphaFoldDB" id="A0A9P6TBT7"/>
<evidence type="ECO:0000313" key="2">
    <source>
        <dbReference type="EMBL" id="KAG0145990.1"/>
    </source>
</evidence>
<dbReference type="Proteomes" id="UP000886653">
    <property type="component" value="Unassembled WGS sequence"/>
</dbReference>
<keyword evidence="3" id="KW-1185">Reference proteome</keyword>
<protein>
    <submittedName>
        <fullName evidence="2">Uncharacterized protein</fullName>
    </submittedName>
</protein>
<evidence type="ECO:0000256" key="1">
    <source>
        <dbReference type="SAM" id="Coils"/>
    </source>
</evidence>
<accession>A0A9P6TBT7</accession>
<feature type="coiled-coil region" evidence="1">
    <location>
        <begin position="1"/>
        <end position="93"/>
    </location>
</feature>
<gene>
    <name evidence="2" type="ORF">CROQUDRAFT_21191</name>
</gene>
<name>A0A9P6TBT7_9BASI</name>
<proteinExistence type="predicted"/>
<keyword evidence="1" id="KW-0175">Coiled coil</keyword>
<evidence type="ECO:0000313" key="3">
    <source>
        <dbReference type="Proteomes" id="UP000886653"/>
    </source>
</evidence>
<sequence>IHDLESQIEITKAELVRTQVERTEQQAKVDQDYLDSIMQQHSIDLSNARSQIRNLENKLFEEESKSHEMLTRIENLQDQLRGFEESNKVKTLNHSVNSNSSNLPVLSITEPINISSIPNHSPSLTGKSNGLSVSSSFANTIDERSLSAHTLHQRRQSLNMLKTRMEEELGLNEIS</sequence>
<organism evidence="2 3">
    <name type="scientific">Cronartium quercuum f. sp. fusiforme G11</name>
    <dbReference type="NCBI Taxonomy" id="708437"/>
    <lineage>
        <taxon>Eukaryota</taxon>
        <taxon>Fungi</taxon>
        <taxon>Dikarya</taxon>
        <taxon>Basidiomycota</taxon>
        <taxon>Pucciniomycotina</taxon>
        <taxon>Pucciniomycetes</taxon>
        <taxon>Pucciniales</taxon>
        <taxon>Coleosporiaceae</taxon>
        <taxon>Cronartium</taxon>
    </lineage>
</organism>
<comment type="caution">
    <text evidence="2">The sequence shown here is derived from an EMBL/GenBank/DDBJ whole genome shotgun (WGS) entry which is preliminary data.</text>
</comment>
<reference evidence="2" key="1">
    <citation type="submission" date="2013-11" db="EMBL/GenBank/DDBJ databases">
        <title>Genome sequence of the fusiform rust pathogen reveals effectors for host alternation and coevolution with pine.</title>
        <authorList>
            <consortium name="DOE Joint Genome Institute"/>
            <person name="Smith K."/>
            <person name="Pendleton A."/>
            <person name="Kubisiak T."/>
            <person name="Anderson C."/>
            <person name="Salamov A."/>
            <person name="Aerts A."/>
            <person name="Riley R."/>
            <person name="Clum A."/>
            <person name="Lindquist E."/>
            <person name="Ence D."/>
            <person name="Campbell M."/>
            <person name="Kronenberg Z."/>
            <person name="Feau N."/>
            <person name="Dhillon B."/>
            <person name="Hamelin R."/>
            <person name="Burleigh J."/>
            <person name="Smith J."/>
            <person name="Yandell M."/>
            <person name="Nelson C."/>
            <person name="Grigoriev I."/>
            <person name="Davis J."/>
        </authorList>
    </citation>
    <scope>NUCLEOTIDE SEQUENCE</scope>
    <source>
        <strain evidence="2">G11</strain>
    </source>
</reference>
<dbReference type="OrthoDB" id="10255630at2759"/>
<feature type="non-terminal residue" evidence="2">
    <location>
        <position position="175"/>
    </location>
</feature>
<feature type="non-terminal residue" evidence="2">
    <location>
        <position position="1"/>
    </location>
</feature>
<dbReference type="EMBL" id="MU167267">
    <property type="protein sequence ID" value="KAG0145990.1"/>
    <property type="molecule type" value="Genomic_DNA"/>
</dbReference>